<dbReference type="PANTHER" id="PTHR33542:SF3">
    <property type="entry name" value="SIROHYDROCHLORIN FERROCHELATASE, CHLOROPLASTIC"/>
    <property type="match status" value="1"/>
</dbReference>
<dbReference type="Pfam" id="PF01903">
    <property type="entry name" value="CbiX"/>
    <property type="match status" value="2"/>
</dbReference>
<dbReference type="Proteomes" id="UP000654482">
    <property type="component" value="Unassembled WGS sequence"/>
</dbReference>
<comment type="caution">
    <text evidence="3">The sequence shown here is derived from an EMBL/GenBank/DDBJ whole genome shotgun (WGS) entry which is preliminary data.</text>
</comment>
<dbReference type="InterPro" id="IPR002762">
    <property type="entry name" value="CbiX-like"/>
</dbReference>
<proteinExistence type="predicted"/>
<dbReference type="AlphaFoldDB" id="A0A8J7DXV6"/>
<evidence type="ECO:0000313" key="4">
    <source>
        <dbReference type="Proteomes" id="UP000654482"/>
    </source>
</evidence>
<keyword evidence="2" id="KW-0456">Lyase</keyword>
<dbReference type="EMBL" id="JADEWZ010000020">
    <property type="protein sequence ID" value="MBE9117050.1"/>
    <property type="molecule type" value="Genomic_DNA"/>
</dbReference>
<accession>A0A8J7DXV6</accession>
<evidence type="ECO:0000313" key="3">
    <source>
        <dbReference type="EMBL" id="MBE9117050.1"/>
    </source>
</evidence>
<dbReference type="InterPro" id="IPR050963">
    <property type="entry name" value="Sirohydro_Cobaltochel/CbiX"/>
</dbReference>
<reference evidence="3" key="1">
    <citation type="submission" date="2020-10" db="EMBL/GenBank/DDBJ databases">
        <authorList>
            <person name="Castelo-Branco R."/>
            <person name="Eusebio N."/>
            <person name="Adriana R."/>
            <person name="Vieira A."/>
            <person name="Brugerolle De Fraissinette N."/>
            <person name="Rezende De Castro R."/>
            <person name="Schneider M.P."/>
            <person name="Vasconcelos V."/>
            <person name="Leao P.N."/>
        </authorList>
    </citation>
    <scope>NUCLEOTIDE SEQUENCE</scope>
    <source>
        <strain evidence="3">LEGE 07157</strain>
    </source>
</reference>
<dbReference type="Gene3D" id="3.40.50.1400">
    <property type="match status" value="2"/>
</dbReference>
<dbReference type="GO" id="GO:0046872">
    <property type="term" value="F:metal ion binding"/>
    <property type="evidence" value="ECO:0007669"/>
    <property type="project" value="UniProtKB-KW"/>
</dbReference>
<name>A0A8J7DXV6_9CYAN</name>
<evidence type="ECO:0000256" key="2">
    <source>
        <dbReference type="ARBA" id="ARBA00023239"/>
    </source>
</evidence>
<evidence type="ECO:0000256" key="1">
    <source>
        <dbReference type="ARBA" id="ARBA00022723"/>
    </source>
</evidence>
<dbReference type="CDD" id="cd03416">
    <property type="entry name" value="CbiX_SirB_N"/>
    <property type="match status" value="1"/>
</dbReference>
<dbReference type="SUPFAM" id="SSF53800">
    <property type="entry name" value="Chelatase"/>
    <property type="match status" value="2"/>
</dbReference>
<protein>
    <submittedName>
        <fullName evidence="3">Sirohydrochlorin chelatase</fullName>
    </submittedName>
</protein>
<organism evidence="3 4">
    <name type="scientific">Lusitaniella coriacea LEGE 07157</name>
    <dbReference type="NCBI Taxonomy" id="945747"/>
    <lineage>
        <taxon>Bacteria</taxon>
        <taxon>Bacillati</taxon>
        <taxon>Cyanobacteriota</taxon>
        <taxon>Cyanophyceae</taxon>
        <taxon>Spirulinales</taxon>
        <taxon>Lusitaniellaceae</taxon>
        <taxon>Lusitaniella</taxon>
    </lineage>
</organism>
<keyword evidence="1" id="KW-0479">Metal-binding</keyword>
<gene>
    <name evidence="3" type="ORF">IQ249_14205</name>
</gene>
<sequence>MTLLSAYLLIFHGSRDPRPQIAAEALAQKVALQLKQQASPSRIEGVARRSTTLLLAERGTALPWVETATLEFATVPLHERIEQFARTAKARGFSQIEILPQFLLSGVHAREDIPQAVAQARDRVGKTIKIKLNPHIGSNPEVVSLLSEKFQQFNTSARILLSHGSRRPGGNQEIETLAPQLGAIPAYWSIAPDLPTQIQILVNAGYPQIGIQPYFLFSGGITDAIARQIQHLQFQFPHAQLLLGHPLGATPELAALIAKTLNS</sequence>
<dbReference type="PANTHER" id="PTHR33542">
    <property type="entry name" value="SIROHYDROCHLORIN FERROCHELATASE, CHLOROPLASTIC"/>
    <property type="match status" value="1"/>
</dbReference>
<dbReference type="GO" id="GO:0016829">
    <property type="term" value="F:lyase activity"/>
    <property type="evidence" value="ECO:0007669"/>
    <property type="project" value="UniProtKB-KW"/>
</dbReference>
<keyword evidence="4" id="KW-1185">Reference proteome</keyword>